<sequence>ILYTELKDKNQYFACKSQELASAKNKLQILQEDIFLIKLELESMKSKPLDACSKGNSLFAEVEDSCQKVQQSLEQTKKNYNRLKQDFTTKMKQLSIMRNQNIELSTKLNMVDGSNEDYDKIIEKYKAEVCAWESVIEQHKKQTSEQPKLHGNDLQQYAIEFANNTLKSKWASEKKLLETLNNESKKKLETCIEIESVNNEMRRWRRIAQQLKVKTEKLENFISEIELYNNLGETNDLEECYNIIEQELCQIDSNVNVAIDDILKCGITIEQKSPSIENDISTDTICNELFKLSSVVVKPDNSLENFQDQSNLTNITEIEDTFAEKLTIKDDEIKDEYVDVSSYHVQVKSEVDDEESNISSKLENKFFETIETDNNCKVEHEGFEPDVQEVDSSIQNESIIEIESTFNESNTEEQSLVLVKVENQSTIEDSSVEIVGEFPHEEIIKFTQYDENVCAIKNENVDDNNVEDTAEYEHPQNGNSLNNVEVLQYDENSSEQRKEENNSNTVDYINANVEIPMEPMDSQRETLMNHMESNQSSKENPSNNFESNNIRTEIKLTNLQKQNLSEQAMQSARSYSTPVVKSANGIKSGSESKINNNGVPSHSKLQKQNSLSSIKTKQCAKTYSTPAVHHKCATAVKSVPNAVLARKYVSQSDKKVIKSSTATNIPVPARKKLL</sequence>
<organism evidence="3 4">
    <name type="scientific">Ignelater luminosus</name>
    <name type="common">Cucubano</name>
    <name type="synonym">Pyrophorus luminosus</name>
    <dbReference type="NCBI Taxonomy" id="2038154"/>
    <lineage>
        <taxon>Eukaryota</taxon>
        <taxon>Metazoa</taxon>
        <taxon>Ecdysozoa</taxon>
        <taxon>Arthropoda</taxon>
        <taxon>Hexapoda</taxon>
        <taxon>Insecta</taxon>
        <taxon>Pterygota</taxon>
        <taxon>Neoptera</taxon>
        <taxon>Endopterygota</taxon>
        <taxon>Coleoptera</taxon>
        <taxon>Polyphaga</taxon>
        <taxon>Elateriformia</taxon>
        <taxon>Elateroidea</taxon>
        <taxon>Elateridae</taxon>
        <taxon>Agrypninae</taxon>
        <taxon>Pyrophorini</taxon>
        <taxon>Ignelater</taxon>
    </lineage>
</organism>
<feature type="compositionally biased region" description="Polar residues" evidence="2">
    <location>
        <begin position="571"/>
        <end position="600"/>
    </location>
</feature>
<proteinExistence type="predicted"/>
<evidence type="ECO:0000256" key="1">
    <source>
        <dbReference type="SAM" id="Coils"/>
    </source>
</evidence>
<dbReference type="Proteomes" id="UP000801492">
    <property type="component" value="Unassembled WGS sequence"/>
</dbReference>
<feature type="non-terminal residue" evidence="3">
    <location>
        <position position="1"/>
    </location>
</feature>
<evidence type="ECO:0000313" key="4">
    <source>
        <dbReference type="Proteomes" id="UP000801492"/>
    </source>
</evidence>
<feature type="region of interest" description="Disordered" evidence="2">
    <location>
        <begin position="571"/>
        <end position="612"/>
    </location>
</feature>
<reference evidence="3" key="1">
    <citation type="submission" date="2019-08" db="EMBL/GenBank/DDBJ databases">
        <title>The genome of the North American firefly Photinus pyralis.</title>
        <authorList>
            <consortium name="Photinus pyralis genome working group"/>
            <person name="Fallon T.R."/>
            <person name="Sander Lower S.E."/>
            <person name="Weng J.-K."/>
        </authorList>
    </citation>
    <scope>NUCLEOTIDE SEQUENCE</scope>
    <source>
        <strain evidence="3">TRF0915ILg1</strain>
        <tissue evidence="3">Whole body</tissue>
    </source>
</reference>
<accession>A0A8K0DSL8</accession>
<protein>
    <submittedName>
        <fullName evidence="3">Uncharacterized protein</fullName>
    </submittedName>
</protein>
<feature type="coiled-coil region" evidence="1">
    <location>
        <begin position="59"/>
        <end position="93"/>
    </location>
</feature>
<gene>
    <name evidence="3" type="ORF">ILUMI_00438</name>
</gene>
<evidence type="ECO:0000256" key="2">
    <source>
        <dbReference type="SAM" id="MobiDB-lite"/>
    </source>
</evidence>
<comment type="caution">
    <text evidence="3">The sequence shown here is derived from an EMBL/GenBank/DDBJ whole genome shotgun (WGS) entry which is preliminary data.</text>
</comment>
<keyword evidence="4" id="KW-1185">Reference proteome</keyword>
<evidence type="ECO:0000313" key="3">
    <source>
        <dbReference type="EMBL" id="KAF2905725.1"/>
    </source>
</evidence>
<dbReference type="OrthoDB" id="2121607at2759"/>
<name>A0A8K0DSL8_IGNLU</name>
<dbReference type="AlphaFoldDB" id="A0A8K0DSL8"/>
<dbReference type="EMBL" id="VTPC01000450">
    <property type="protein sequence ID" value="KAF2905725.1"/>
    <property type="molecule type" value="Genomic_DNA"/>
</dbReference>
<keyword evidence="1" id="KW-0175">Coiled coil</keyword>